<evidence type="ECO:0000313" key="7">
    <source>
        <dbReference type="Proteomes" id="UP000002931"/>
    </source>
</evidence>
<dbReference type="InterPro" id="IPR001343">
    <property type="entry name" value="Hemolysn_Ca-bd"/>
</dbReference>
<feature type="region of interest" description="Disordered" evidence="5">
    <location>
        <begin position="1180"/>
        <end position="1238"/>
    </location>
</feature>
<proteinExistence type="predicted"/>
<dbReference type="GO" id="GO:0008305">
    <property type="term" value="C:integrin complex"/>
    <property type="evidence" value="ECO:0007669"/>
    <property type="project" value="InterPro"/>
</dbReference>
<dbReference type="PANTHER" id="PTHR23221:SF7">
    <property type="entry name" value="PHOSPHATIDYLINOSITOL-GLYCAN-SPECIFIC PHOSPHOLIPASE D"/>
    <property type="match status" value="1"/>
</dbReference>
<dbReference type="OrthoDB" id="7835834at2"/>
<dbReference type="GO" id="GO:0016787">
    <property type="term" value="F:hydrolase activity"/>
    <property type="evidence" value="ECO:0007669"/>
    <property type="project" value="UniProtKB-KW"/>
</dbReference>
<dbReference type="Gene3D" id="2.150.10.10">
    <property type="entry name" value="Serralysin-like metalloprotease, C-terminal"/>
    <property type="match status" value="5"/>
</dbReference>
<feature type="compositionally biased region" description="Gly residues" evidence="5">
    <location>
        <begin position="1223"/>
        <end position="1235"/>
    </location>
</feature>
<organism evidence="6 7">
    <name type="scientific">Maritimibacter alkaliphilus HTCC2654</name>
    <dbReference type="NCBI Taxonomy" id="314271"/>
    <lineage>
        <taxon>Bacteria</taxon>
        <taxon>Pseudomonadati</taxon>
        <taxon>Pseudomonadota</taxon>
        <taxon>Alphaproteobacteria</taxon>
        <taxon>Rhodobacterales</taxon>
        <taxon>Roseobacteraceae</taxon>
        <taxon>Maritimibacter</taxon>
    </lineage>
</organism>
<keyword evidence="2" id="KW-0677">Repeat</keyword>
<reference evidence="6 7" key="1">
    <citation type="journal article" date="2010" name="J. Bacteriol.">
        <title>Genome sequences of Pelagibaca bermudensis HTCC2601T and Maritimibacter alkaliphilus HTCC2654T, the type strains of two marine Roseobacter genera.</title>
        <authorList>
            <person name="Thrash J.C."/>
            <person name="Cho J.C."/>
            <person name="Ferriera S."/>
            <person name="Johnson J."/>
            <person name="Vergin K.L."/>
            <person name="Giovannoni S.J."/>
        </authorList>
    </citation>
    <scope>NUCLEOTIDE SEQUENCE [LARGE SCALE GENOMIC DNA]</scope>
    <source>
        <strain evidence="6 7">HTCC2654</strain>
    </source>
</reference>
<dbReference type="SUPFAM" id="SSF69318">
    <property type="entry name" value="Integrin alpha N-terminal domain"/>
    <property type="match status" value="3"/>
</dbReference>
<dbReference type="InterPro" id="IPR013519">
    <property type="entry name" value="Int_alpha_beta-p"/>
</dbReference>
<dbReference type="InterPro" id="IPR000413">
    <property type="entry name" value="Integrin_alpha"/>
</dbReference>
<feature type="compositionally biased region" description="Acidic residues" evidence="5">
    <location>
        <begin position="1206"/>
        <end position="1216"/>
    </location>
</feature>
<dbReference type="SUPFAM" id="SSF51120">
    <property type="entry name" value="beta-Roll"/>
    <property type="match status" value="4"/>
</dbReference>
<keyword evidence="1" id="KW-0732">Signal</keyword>
<comment type="caution">
    <text evidence="6">The sequence shown here is derived from an EMBL/GenBank/DDBJ whole genome shotgun (WGS) entry which is preliminary data.</text>
</comment>
<feature type="region of interest" description="Disordered" evidence="5">
    <location>
        <begin position="991"/>
        <end position="1107"/>
    </location>
</feature>
<dbReference type="Proteomes" id="UP000002931">
    <property type="component" value="Unassembled WGS sequence"/>
</dbReference>
<gene>
    <name evidence="6" type="ORF">RB2654_06439</name>
</gene>
<dbReference type="GO" id="GO:0007155">
    <property type="term" value="P:cell adhesion"/>
    <property type="evidence" value="ECO:0007669"/>
    <property type="project" value="InterPro"/>
</dbReference>
<name>A3VFV0_9RHOB</name>
<accession>A3VFV0</accession>
<keyword evidence="7" id="KW-1185">Reference proteome</keyword>
<evidence type="ECO:0000256" key="5">
    <source>
        <dbReference type="SAM" id="MobiDB-lite"/>
    </source>
</evidence>
<dbReference type="Pfam" id="PF00353">
    <property type="entry name" value="HemolysinCabind"/>
    <property type="match status" value="7"/>
</dbReference>
<evidence type="ECO:0000256" key="1">
    <source>
        <dbReference type="ARBA" id="ARBA00022729"/>
    </source>
</evidence>
<dbReference type="InterPro" id="IPR028994">
    <property type="entry name" value="Integrin_alpha_N"/>
</dbReference>
<dbReference type="HOGENOM" id="CLU_254089_0_0_5"/>
<dbReference type="EMBL" id="AAMT01000007">
    <property type="protein sequence ID" value="EAQ12726.1"/>
    <property type="molecule type" value="Genomic_DNA"/>
</dbReference>
<dbReference type="Gene3D" id="2.130.10.130">
    <property type="entry name" value="Integrin alpha, N-terminal"/>
    <property type="match status" value="7"/>
</dbReference>
<keyword evidence="4" id="KW-0325">Glycoprotein</keyword>
<dbReference type="InterPro" id="IPR011049">
    <property type="entry name" value="Serralysin-like_metalloprot_C"/>
</dbReference>
<dbReference type="RefSeq" id="WP_008329865.1">
    <property type="nucleotide sequence ID" value="NZ_CH902578.1"/>
</dbReference>
<dbReference type="PRINTS" id="PR00313">
    <property type="entry name" value="CABNDNGRPT"/>
</dbReference>
<dbReference type="InterPro" id="IPR013517">
    <property type="entry name" value="FG-GAP"/>
</dbReference>
<dbReference type="PANTHER" id="PTHR23221">
    <property type="entry name" value="GLYCOSYLPHOSPHATIDYLINOSITOL PHOSPHOLIPASE D"/>
    <property type="match status" value="1"/>
</dbReference>
<dbReference type="STRING" id="314271.RB2654_06439"/>
<evidence type="ECO:0000256" key="4">
    <source>
        <dbReference type="ARBA" id="ARBA00023180"/>
    </source>
</evidence>
<evidence type="ECO:0000313" key="6">
    <source>
        <dbReference type="EMBL" id="EAQ12726.1"/>
    </source>
</evidence>
<dbReference type="eggNOG" id="COG2931">
    <property type="taxonomic scope" value="Bacteria"/>
</dbReference>
<evidence type="ECO:0000256" key="2">
    <source>
        <dbReference type="ARBA" id="ARBA00022737"/>
    </source>
</evidence>
<dbReference type="InterPro" id="IPR018511">
    <property type="entry name" value="Hemolysin-typ_Ca-bd_CS"/>
</dbReference>
<dbReference type="PROSITE" id="PS00330">
    <property type="entry name" value="HEMOLYSIN_CALCIUM"/>
    <property type="match status" value="6"/>
</dbReference>
<keyword evidence="3" id="KW-0378">Hydrolase</keyword>
<feature type="compositionally biased region" description="Acidic residues" evidence="5">
    <location>
        <begin position="1079"/>
        <end position="1091"/>
    </location>
</feature>
<dbReference type="PROSITE" id="PS51470">
    <property type="entry name" value="FG_GAP"/>
    <property type="match status" value="12"/>
</dbReference>
<feature type="compositionally biased region" description="Acidic residues" evidence="5">
    <location>
        <begin position="1020"/>
        <end position="1040"/>
    </location>
</feature>
<dbReference type="Pfam" id="PF01839">
    <property type="entry name" value="FG-GAP"/>
    <property type="match status" value="12"/>
</dbReference>
<dbReference type="PRINTS" id="PR01185">
    <property type="entry name" value="INTEGRINA"/>
</dbReference>
<dbReference type="GO" id="GO:0005509">
    <property type="term" value="F:calcium ion binding"/>
    <property type="evidence" value="ECO:0007669"/>
    <property type="project" value="InterPro"/>
</dbReference>
<dbReference type="SMART" id="SM00191">
    <property type="entry name" value="Int_alpha"/>
    <property type="match status" value="14"/>
</dbReference>
<evidence type="ECO:0000256" key="3">
    <source>
        <dbReference type="ARBA" id="ARBA00022801"/>
    </source>
</evidence>
<sequence>MSARVIDLSFLTTAQGVIIQGDAAEDQAGYSVSNAGDVNGDGYDDVIVGAPYGDNGGGNSGEAYVIFGKANGLANIDLTSLTLTDGFIIQGDTGGDNAGQSVSGAGDVNGDGIDDLIVGAPGGDDGGGQAGEAYVIFGKSSGIANIDLSSLTLTDGFIIQGDVANDQAGHSVAAAGDVNGDGIDDVIVGAYGSDDGGSNAGEAYVIFGKSSGITNIDLSTLTLTDGFAIQGRAASDSAGWSVSSAGDVNGDGIDDVVIGALNGDIGGINAGEAYVIFGKSSGIANIDLACLSLSDGFLIHGDNAGDQAGISVSGAGDVNGDGYDDVIVGAFFGDDGGPNAGEAYVIFGKSGGFSHIDLTGLSPSVGIIIQGDASTDFAGYSVSAAGDVNGDGIDDVIVGAYSGDDGGVHSGEAYVVFGKASGISHIDLSTLTAADGFIIQGDAAGDGAGHGVSGAGDVNGDGFDDVIVGALWGADGGTDAGEAYVIYGGSATGFASEVDMSSLAPPYGVSILNSGAASSVYLGRAVSGIGDVNGDGIDDVIVAEPYSTNGLSQNGAAYVIFGKAGGFSGDIDVDGLTATDGFKLIGEGAFDRLGDYASATGAGDVNGDGIDDFVIGARLWDEDGASSAEGAGYVIYGKTSGHGTIDLDTLTQTDGFAIYGNDISGAFASDVAGAGDFNGDGIDDVMFASPNLPGPDGANQGKTYVVFGVAGTRANTDVASLAPGSFIEITGDAAIDYSGHGVAHAGDVNGDGIDDIIIGALGANGAQNDSGAAYVIFGKSSGLADIDLGSLSSSDGFKINGEFSGDQFGFDVAGGGDVNGDGLDDVVVGARYNDENGTFSGAAYIVYGRSTPVSTIAAGSLTASEGFIVYGGATQDYAGLAIAIVGDMNGDGLSEVLVTAHGQDDSAVGAGAAYVIYGSTTGPGTVNLDDLSPAVGFAMNGEYGGDNFGIAAAAASDVNGDGLADIMIGANLNDDIAASSGKAYIVYGRGPSSPVDRSGSADPNTLLGSPFGDILNGLGGEDDLQGGDGDDTLDGGDDDDRVLGGTGSDTLRGGAGRDWVRGGDDGDMIEGGDDRDWLFGDDGDDDLDGGEGADRLEGGAGSDDLDGGLGGADLAVYKKSATGVTVDLGAGTGTGGDAQGDTLTGIERVMGSDHGDTLTGDANANLLIGRGGDDVLTGLGGRDKLRGDAGQDEIYGGDERDVLEGGADDDILDGGDGDDRLTGGAGGDDIDGGAGEDTALYTGSGSGVTISLAAGSASGGDATGDTLTGIEHLTGSDHADTLRGDNGANTLNGRGGADILFGFEGNDRLIGGDGDDTLLNGAEGRDVLIGGGGRDFMIGGADADRFVFREGDTGTGAAADRIDDFEAGVDRIILRSIDADTTAGGDQAFTFGGTLTLSQSGGDTIVALDTDGDTVADAEIHLTGLLTLTAGDFVL</sequence>
<protein>
    <submittedName>
        <fullName evidence="6">Uncharacterized protein</fullName>
    </submittedName>
</protein>